<sequence>MLQHQSYHQGAHPQQHYNQQNYQRQSSNQASSILQSLESSLKEYISRSEAMIQSQTNSLRALEDQVGHLSNAPSNRKHGTLLNDTEVPKAHGKTSCNGHRKVITTRSGRKPALESKQQDDKKSVEKEMDKEV</sequence>
<comment type="caution">
    <text evidence="2">The sequence shown here is derived from an EMBL/GenBank/DDBJ whole genome shotgun (WGS) entry which is preliminary data.</text>
</comment>
<dbReference type="EMBL" id="JBBPBN010000046">
    <property type="protein sequence ID" value="KAK8995393.1"/>
    <property type="molecule type" value="Genomic_DNA"/>
</dbReference>
<feature type="compositionally biased region" description="Basic and acidic residues" evidence="1">
    <location>
        <begin position="111"/>
        <end position="132"/>
    </location>
</feature>
<evidence type="ECO:0000313" key="3">
    <source>
        <dbReference type="Proteomes" id="UP001396334"/>
    </source>
</evidence>
<feature type="region of interest" description="Disordered" evidence="1">
    <location>
        <begin position="65"/>
        <end position="132"/>
    </location>
</feature>
<protein>
    <submittedName>
        <fullName evidence="2">Uncharacterized protein</fullName>
    </submittedName>
</protein>
<name>A0ABR2Q3Y5_9ROSI</name>
<reference evidence="2 3" key="1">
    <citation type="journal article" date="2024" name="G3 (Bethesda)">
        <title>Genome assembly of Hibiscus sabdariffa L. provides insights into metabolisms of medicinal natural products.</title>
        <authorList>
            <person name="Kim T."/>
        </authorList>
    </citation>
    <scope>NUCLEOTIDE SEQUENCE [LARGE SCALE GENOMIC DNA]</scope>
    <source>
        <strain evidence="2">TK-2024</strain>
        <tissue evidence="2">Old leaves</tissue>
    </source>
</reference>
<evidence type="ECO:0000313" key="2">
    <source>
        <dbReference type="EMBL" id="KAK8995393.1"/>
    </source>
</evidence>
<evidence type="ECO:0000256" key="1">
    <source>
        <dbReference type="SAM" id="MobiDB-lite"/>
    </source>
</evidence>
<feature type="compositionally biased region" description="Low complexity" evidence="1">
    <location>
        <begin position="14"/>
        <end position="32"/>
    </location>
</feature>
<proteinExistence type="predicted"/>
<gene>
    <name evidence="2" type="ORF">V6N11_069827</name>
</gene>
<dbReference type="Proteomes" id="UP001396334">
    <property type="component" value="Unassembled WGS sequence"/>
</dbReference>
<feature type="region of interest" description="Disordered" evidence="1">
    <location>
        <begin position="1"/>
        <end position="34"/>
    </location>
</feature>
<keyword evidence="3" id="KW-1185">Reference proteome</keyword>
<feature type="compositionally biased region" description="Basic residues" evidence="1">
    <location>
        <begin position="98"/>
        <end position="109"/>
    </location>
</feature>
<accession>A0ABR2Q3Y5</accession>
<organism evidence="2 3">
    <name type="scientific">Hibiscus sabdariffa</name>
    <name type="common">roselle</name>
    <dbReference type="NCBI Taxonomy" id="183260"/>
    <lineage>
        <taxon>Eukaryota</taxon>
        <taxon>Viridiplantae</taxon>
        <taxon>Streptophyta</taxon>
        <taxon>Embryophyta</taxon>
        <taxon>Tracheophyta</taxon>
        <taxon>Spermatophyta</taxon>
        <taxon>Magnoliopsida</taxon>
        <taxon>eudicotyledons</taxon>
        <taxon>Gunneridae</taxon>
        <taxon>Pentapetalae</taxon>
        <taxon>rosids</taxon>
        <taxon>malvids</taxon>
        <taxon>Malvales</taxon>
        <taxon>Malvaceae</taxon>
        <taxon>Malvoideae</taxon>
        <taxon>Hibiscus</taxon>
    </lineage>
</organism>